<evidence type="ECO:0000313" key="4">
    <source>
        <dbReference type="EMBL" id="KMZ75984.1"/>
    </source>
</evidence>
<dbReference type="PANTHER" id="PTHR47926:SF374">
    <property type="entry name" value="PENTATRICOPEPTIDE REPEAT-CONTAINING PROTEIN"/>
    <property type="match status" value="1"/>
</dbReference>
<dbReference type="Proteomes" id="UP000036987">
    <property type="component" value="Unassembled WGS sequence"/>
</dbReference>
<keyword evidence="5" id="KW-1185">Reference proteome</keyword>
<dbReference type="Pfam" id="PF01535">
    <property type="entry name" value="PPR"/>
    <property type="match status" value="8"/>
</dbReference>
<evidence type="ECO:0000256" key="2">
    <source>
        <dbReference type="ARBA" id="ARBA00022737"/>
    </source>
</evidence>
<dbReference type="PANTHER" id="PTHR47926">
    <property type="entry name" value="PENTATRICOPEPTIDE REPEAT-CONTAINING PROTEIN"/>
    <property type="match status" value="1"/>
</dbReference>
<dbReference type="Gene3D" id="1.25.40.10">
    <property type="entry name" value="Tetratricopeptide repeat domain"/>
    <property type="match status" value="5"/>
</dbReference>
<protein>
    <submittedName>
        <fullName evidence="4">Pentatricopeptide repeat-containing protein</fullName>
    </submittedName>
</protein>
<comment type="caution">
    <text evidence="4">The sequence shown here is derived from an EMBL/GenBank/DDBJ whole genome shotgun (WGS) entry which is preliminary data.</text>
</comment>
<dbReference type="FunFam" id="1.25.40.10:FF:000690">
    <property type="entry name" value="Pentatricopeptide repeat-containing protein"/>
    <property type="match status" value="1"/>
</dbReference>
<dbReference type="OrthoDB" id="635740at2759"/>
<reference evidence="5" key="1">
    <citation type="journal article" date="2016" name="Nature">
        <title>The genome of the seagrass Zostera marina reveals angiosperm adaptation to the sea.</title>
        <authorList>
            <person name="Olsen J.L."/>
            <person name="Rouze P."/>
            <person name="Verhelst B."/>
            <person name="Lin Y.-C."/>
            <person name="Bayer T."/>
            <person name="Collen J."/>
            <person name="Dattolo E."/>
            <person name="De Paoli E."/>
            <person name="Dittami S."/>
            <person name="Maumus F."/>
            <person name="Michel G."/>
            <person name="Kersting A."/>
            <person name="Lauritano C."/>
            <person name="Lohaus R."/>
            <person name="Toepel M."/>
            <person name="Tonon T."/>
            <person name="Vanneste K."/>
            <person name="Amirebrahimi M."/>
            <person name="Brakel J."/>
            <person name="Bostroem C."/>
            <person name="Chovatia M."/>
            <person name="Grimwood J."/>
            <person name="Jenkins J.W."/>
            <person name="Jueterbock A."/>
            <person name="Mraz A."/>
            <person name="Stam W.T."/>
            <person name="Tice H."/>
            <person name="Bornberg-Bauer E."/>
            <person name="Green P.J."/>
            <person name="Pearson G.A."/>
            <person name="Procaccini G."/>
            <person name="Duarte C.M."/>
            <person name="Schmutz J."/>
            <person name="Reusch T.B.H."/>
            <person name="Van de Peer Y."/>
        </authorList>
    </citation>
    <scope>NUCLEOTIDE SEQUENCE [LARGE SCALE GENOMIC DNA]</scope>
    <source>
        <strain evidence="5">cv. Finnish</strain>
    </source>
</reference>
<dbReference type="GO" id="GO:0003729">
    <property type="term" value="F:mRNA binding"/>
    <property type="evidence" value="ECO:0007669"/>
    <property type="project" value="UniProtKB-ARBA"/>
</dbReference>
<dbReference type="OMA" id="DSEMGKY"/>
<feature type="repeat" description="PPR" evidence="3">
    <location>
        <begin position="43"/>
        <end position="77"/>
    </location>
</feature>
<dbReference type="NCBIfam" id="TIGR00756">
    <property type="entry name" value="PPR"/>
    <property type="match status" value="1"/>
</dbReference>
<organism evidence="4 5">
    <name type="scientific">Zostera marina</name>
    <name type="common">Eelgrass</name>
    <dbReference type="NCBI Taxonomy" id="29655"/>
    <lineage>
        <taxon>Eukaryota</taxon>
        <taxon>Viridiplantae</taxon>
        <taxon>Streptophyta</taxon>
        <taxon>Embryophyta</taxon>
        <taxon>Tracheophyta</taxon>
        <taxon>Spermatophyta</taxon>
        <taxon>Magnoliopsida</taxon>
        <taxon>Liliopsida</taxon>
        <taxon>Zosteraceae</taxon>
        <taxon>Zostera</taxon>
    </lineage>
</organism>
<accession>A0A0K9Q479</accession>
<dbReference type="PROSITE" id="PS51375">
    <property type="entry name" value="PPR"/>
    <property type="match status" value="3"/>
</dbReference>
<evidence type="ECO:0000256" key="3">
    <source>
        <dbReference type="PROSITE-ProRule" id="PRU00708"/>
    </source>
</evidence>
<name>A0A0K9Q479_ZOSMR</name>
<gene>
    <name evidence="4" type="ORF">ZOSMA_108G00220</name>
</gene>
<evidence type="ECO:0000256" key="1">
    <source>
        <dbReference type="ARBA" id="ARBA00006643"/>
    </source>
</evidence>
<comment type="similarity">
    <text evidence="1">Belongs to the PPR family. PCMP-H subfamily.</text>
</comment>
<sequence>MRNGDVSTLLSICGHASNLRLGTSLHAAIFKTTVAGGSVHRSSLLNYNSLISMYSRWNDLTSASKLFDEMAQKDAVTYNSMLSAIFRNTQNFAAGVHFYNSSAGMFYDHATLTTILSECESARDVEMMHSVVWGSGYRVEVSVGNALLTAYFRCELPESGRKVFDEMSFKNVITWTAMISGLRQVELYNESLCVFHKMRKFAVAANPVTFSSALMACGGARSVGEGRRIHGIVLKHGIHRELHVESTLMDMYSKSGTVDDACRVFESIWNPDKISQTVILVGLAQNNLEEKAVELFVKMVNNTGIEIDADIVSGVLGAFGDDAPLSLGKQIHSLSIKKRFDPNVFVSNGLINMYSKSGDLQSSYKIFTGMTHRNAVTWTSIISASARHGLSNEALHLYETMRSPSHPDPTDTTFLSLLHACSHAGAVKEGMKYLKSMSEDHNIEPRLEHYACVVDMLGRAARLEEAKLFIENLPVQVRSNTLIWQTLLGACGIHGDLELGRYAAEKLQVLAPNCPAGYVLLANLCSFRREWRERGRVLKKMRDAGVKKDVGMSWIEIAGVVHKFVVGDETHWKISDIYQMVLYLMMHCRDDDNDQ</sequence>
<evidence type="ECO:0000313" key="5">
    <source>
        <dbReference type="Proteomes" id="UP000036987"/>
    </source>
</evidence>
<dbReference type="InterPro" id="IPR011990">
    <property type="entry name" value="TPR-like_helical_dom_sf"/>
</dbReference>
<dbReference type="InterPro" id="IPR046848">
    <property type="entry name" value="E_motif"/>
</dbReference>
<dbReference type="EMBL" id="LFYR01000104">
    <property type="protein sequence ID" value="KMZ75984.1"/>
    <property type="molecule type" value="Genomic_DNA"/>
</dbReference>
<dbReference type="GO" id="GO:0003723">
    <property type="term" value="F:RNA binding"/>
    <property type="evidence" value="ECO:0000318"/>
    <property type="project" value="GO_Central"/>
</dbReference>
<feature type="repeat" description="PPR" evidence="3">
    <location>
        <begin position="374"/>
        <end position="408"/>
    </location>
</feature>
<dbReference type="Pfam" id="PF20431">
    <property type="entry name" value="E_motif"/>
    <property type="match status" value="1"/>
</dbReference>
<dbReference type="InterPro" id="IPR046960">
    <property type="entry name" value="PPR_At4g14850-like_plant"/>
</dbReference>
<dbReference type="GO" id="GO:0009451">
    <property type="term" value="P:RNA modification"/>
    <property type="evidence" value="ECO:0000318"/>
    <property type="project" value="GO_Central"/>
</dbReference>
<dbReference type="InterPro" id="IPR002885">
    <property type="entry name" value="PPR_rpt"/>
</dbReference>
<proteinExistence type="inferred from homology"/>
<keyword evidence="2" id="KW-0677">Repeat</keyword>
<dbReference type="AlphaFoldDB" id="A0A0K9Q479"/>
<feature type="repeat" description="PPR" evidence="3">
    <location>
        <begin position="171"/>
        <end position="205"/>
    </location>
</feature>